<dbReference type="STRING" id="498761.HM1_0660"/>
<keyword evidence="3" id="KW-1185">Reference proteome</keyword>
<dbReference type="Pfam" id="PF00857">
    <property type="entry name" value="Isochorismatase"/>
    <property type="match status" value="1"/>
</dbReference>
<dbReference type="HOGENOM" id="CLU_066901_0_1_9"/>
<dbReference type="Gene3D" id="3.40.50.850">
    <property type="entry name" value="Isochorismatase-like"/>
    <property type="match status" value="1"/>
</dbReference>
<dbReference type="PANTHER" id="PTHR14119:SF3">
    <property type="entry name" value="ISOCHORISMATASE DOMAIN-CONTAINING PROTEIN 2"/>
    <property type="match status" value="1"/>
</dbReference>
<dbReference type="Proteomes" id="UP000008550">
    <property type="component" value="Chromosome"/>
</dbReference>
<keyword evidence="2" id="KW-0378">Hydrolase</keyword>
<gene>
    <name evidence="2" type="primary">entB</name>
    <name evidence="2" type="ORF">HM1_0660</name>
</gene>
<dbReference type="InterPro" id="IPR036380">
    <property type="entry name" value="Isochorismatase-like_sf"/>
</dbReference>
<protein>
    <submittedName>
        <fullName evidence="2">Isochorismatase hydrolase, putative</fullName>
    </submittedName>
</protein>
<dbReference type="EMBL" id="CP000930">
    <property type="protein sequence ID" value="ABZ83892.1"/>
    <property type="molecule type" value="Genomic_DNA"/>
</dbReference>
<evidence type="ECO:0000313" key="3">
    <source>
        <dbReference type="Proteomes" id="UP000008550"/>
    </source>
</evidence>
<dbReference type="InterPro" id="IPR050993">
    <property type="entry name" value="Isochorismatase_domain"/>
</dbReference>
<dbReference type="InterPro" id="IPR000868">
    <property type="entry name" value="Isochorismatase-like_dom"/>
</dbReference>
<proteinExistence type="predicted"/>
<accession>B0TBQ3</accession>
<dbReference type="PANTHER" id="PTHR14119">
    <property type="entry name" value="HYDROLASE"/>
    <property type="match status" value="1"/>
</dbReference>
<evidence type="ECO:0000313" key="2">
    <source>
        <dbReference type="EMBL" id="ABZ83892.1"/>
    </source>
</evidence>
<sequence length="212" mass="23286">MAGKIRIKSKAQNIDFIGIHWKGAEKVSHGMDKYRLHAPEVVLMVVDIQERLVPAMAEGEQVIGKTGILIAVAQRLGIPIIGVEMYPKGLGKTVPSLADKLRHAHRFEKVTFSALTEEVRQCLAGLGRRKVIVAGMETHVCVFQSVRDLLQEGYLVFVASDAVCSRSSANFANGIDLMQEMGATISNVETIFFDLMKGAATPLFRELLPLIK</sequence>
<dbReference type="AlphaFoldDB" id="B0TBQ3"/>
<dbReference type="KEGG" id="hmo:HM1_0660"/>
<reference evidence="2 3" key="1">
    <citation type="journal article" date="2008" name="J. Bacteriol.">
        <title>The genome of Heliobacterium modesticaldum, a phototrophic representative of the Firmicutes containing the simplest photosynthetic apparatus.</title>
        <authorList>
            <person name="Sattley W.M."/>
            <person name="Madigan M.T."/>
            <person name="Swingley W.D."/>
            <person name="Cheung P.C."/>
            <person name="Clocksin K.M."/>
            <person name="Conrad A.L."/>
            <person name="Dejesa L.C."/>
            <person name="Honchak B.M."/>
            <person name="Jung D.O."/>
            <person name="Karbach L.E."/>
            <person name="Kurdoglu A."/>
            <person name="Lahiri S."/>
            <person name="Mastrian S.D."/>
            <person name="Page L.E."/>
            <person name="Taylor H.L."/>
            <person name="Wang Z.T."/>
            <person name="Raymond J."/>
            <person name="Chen M."/>
            <person name="Blankenship R.E."/>
            <person name="Touchman J.W."/>
        </authorList>
    </citation>
    <scope>NUCLEOTIDE SEQUENCE [LARGE SCALE GENOMIC DNA]</scope>
    <source>
        <strain evidence="3">ATCC 51547 / Ice1</strain>
    </source>
</reference>
<dbReference type="SUPFAM" id="SSF52499">
    <property type="entry name" value="Isochorismatase-like hydrolases"/>
    <property type="match status" value="1"/>
</dbReference>
<name>B0TBQ3_HELMI</name>
<organism evidence="2 3">
    <name type="scientific">Heliobacterium modesticaldum (strain ATCC 51547 / Ice1)</name>
    <dbReference type="NCBI Taxonomy" id="498761"/>
    <lineage>
        <taxon>Bacteria</taxon>
        <taxon>Bacillati</taxon>
        <taxon>Bacillota</taxon>
        <taxon>Clostridia</taxon>
        <taxon>Eubacteriales</taxon>
        <taxon>Heliobacteriaceae</taxon>
        <taxon>Heliomicrobium</taxon>
    </lineage>
</organism>
<dbReference type="eggNOG" id="COG1335">
    <property type="taxonomic scope" value="Bacteria"/>
</dbReference>
<dbReference type="GO" id="GO:0016787">
    <property type="term" value="F:hydrolase activity"/>
    <property type="evidence" value="ECO:0007669"/>
    <property type="project" value="UniProtKB-KW"/>
</dbReference>
<feature type="domain" description="Isochorismatase-like" evidence="1">
    <location>
        <begin position="42"/>
        <end position="189"/>
    </location>
</feature>
<evidence type="ECO:0000259" key="1">
    <source>
        <dbReference type="Pfam" id="PF00857"/>
    </source>
</evidence>